<dbReference type="SUPFAM" id="SSF88659">
    <property type="entry name" value="Sigma3 and sigma4 domains of RNA polymerase sigma factors"/>
    <property type="match status" value="1"/>
</dbReference>
<gene>
    <name evidence="7" type="ORF">L21SP3_00046</name>
</gene>
<dbReference type="PANTHER" id="PTHR43133">
    <property type="entry name" value="RNA POLYMERASE ECF-TYPE SIGMA FACTO"/>
    <property type="match status" value="1"/>
</dbReference>
<evidence type="ECO:0000256" key="4">
    <source>
        <dbReference type="ARBA" id="ARBA00023163"/>
    </source>
</evidence>
<evidence type="ECO:0000313" key="7">
    <source>
        <dbReference type="EMBL" id="AQQ08270.1"/>
    </source>
</evidence>
<dbReference type="PANTHER" id="PTHR43133:SF51">
    <property type="entry name" value="RNA POLYMERASE SIGMA FACTOR"/>
    <property type="match status" value="1"/>
</dbReference>
<proteinExistence type="inferred from homology"/>
<feature type="domain" description="RNA polymerase sigma factor 70 region 4 type 2" evidence="6">
    <location>
        <begin position="113"/>
        <end position="164"/>
    </location>
</feature>
<evidence type="ECO:0000256" key="3">
    <source>
        <dbReference type="ARBA" id="ARBA00023082"/>
    </source>
</evidence>
<name>A0A1Q2HLP6_9BACT</name>
<dbReference type="InterPro" id="IPR013325">
    <property type="entry name" value="RNA_pol_sigma_r2"/>
</dbReference>
<dbReference type="EMBL" id="CP019633">
    <property type="protein sequence ID" value="AQQ08270.1"/>
    <property type="molecule type" value="Genomic_DNA"/>
</dbReference>
<dbReference type="GO" id="GO:0016987">
    <property type="term" value="F:sigma factor activity"/>
    <property type="evidence" value="ECO:0007669"/>
    <property type="project" value="UniProtKB-KW"/>
</dbReference>
<dbReference type="InterPro" id="IPR036388">
    <property type="entry name" value="WH-like_DNA-bd_sf"/>
</dbReference>
<dbReference type="InterPro" id="IPR007627">
    <property type="entry name" value="RNA_pol_sigma70_r2"/>
</dbReference>
<dbReference type="InterPro" id="IPR014331">
    <property type="entry name" value="RNA_pol_sigma70_ECF_RHOBA"/>
</dbReference>
<evidence type="ECO:0000256" key="2">
    <source>
        <dbReference type="ARBA" id="ARBA00023015"/>
    </source>
</evidence>
<dbReference type="AlphaFoldDB" id="A0A1Q2HLP6"/>
<keyword evidence="8" id="KW-1185">Reference proteome</keyword>
<dbReference type="NCBIfam" id="TIGR02937">
    <property type="entry name" value="sigma70-ECF"/>
    <property type="match status" value="1"/>
</dbReference>
<comment type="similarity">
    <text evidence="1">Belongs to the sigma-70 factor family. ECF subfamily.</text>
</comment>
<reference evidence="8" key="1">
    <citation type="submission" date="2017-02" db="EMBL/GenBank/DDBJ databases">
        <title>Comparative genomics and description of representatives of a novel lineage of planctomycetes thriving in anoxic sediments.</title>
        <authorList>
            <person name="Spring S."/>
            <person name="Bunk B."/>
            <person name="Sproer C."/>
            <person name="Klenk H.-P."/>
        </authorList>
    </citation>
    <scope>NUCLEOTIDE SEQUENCE [LARGE SCALE GENOMIC DNA]</scope>
    <source>
        <strain evidence="8">L21-RPul-D3</strain>
    </source>
</reference>
<evidence type="ECO:0000256" key="1">
    <source>
        <dbReference type="ARBA" id="ARBA00010641"/>
    </source>
</evidence>
<dbReference type="Pfam" id="PF08281">
    <property type="entry name" value="Sigma70_r4_2"/>
    <property type="match status" value="1"/>
</dbReference>
<dbReference type="GO" id="GO:0003677">
    <property type="term" value="F:DNA binding"/>
    <property type="evidence" value="ECO:0007669"/>
    <property type="project" value="InterPro"/>
</dbReference>
<dbReference type="InterPro" id="IPR039425">
    <property type="entry name" value="RNA_pol_sigma-70-like"/>
</dbReference>
<dbReference type="Gene3D" id="1.10.1740.10">
    <property type="match status" value="1"/>
</dbReference>
<sequence length="175" mass="20058">MKNETQKTRQEELTVLWTRAQSVVAGFISTLVPDFQDADDILQNVAVILVSKFDEYDRSRSFTTWAVGIARNEILRYYEKGKGREKCLSQEAIDQLGKAYCEENENISNLKSELKRCVSKLRGKWKLVVELHYYSGFAPARIAQKLGMTTNSIYVLMHRIRLALKDCVMKASGIK</sequence>
<dbReference type="Pfam" id="PF04542">
    <property type="entry name" value="Sigma70_r2"/>
    <property type="match status" value="1"/>
</dbReference>
<evidence type="ECO:0000259" key="6">
    <source>
        <dbReference type="Pfam" id="PF08281"/>
    </source>
</evidence>
<organism evidence="7 8">
    <name type="scientific">Sedimentisphaera cyanobacteriorum</name>
    <dbReference type="NCBI Taxonomy" id="1940790"/>
    <lineage>
        <taxon>Bacteria</taxon>
        <taxon>Pseudomonadati</taxon>
        <taxon>Planctomycetota</taxon>
        <taxon>Phycisphaerae</taxon>
        <taxon>Sedimentisphaerales</taxon>
        <taxon>Sedimentisphaeraceae</taxon>
        <taxon>Sedimentisphaera</taxon>
    </lineage>
</organism>
<dbReference type="Proteomes" id="UP000188273">
    <property type="component" value="Chromosome"/>
</dbReference>
<dbReference type="STRING" id="1940790.L21SP3_00046"/>
<keyword evidence="4" id="KW-0804">Transcription</keyword>
<keyword evidence="2" id="KW-0805">Transcription regulation</keyword>
<dbReference type="Gene3D" id="1.10.10.10">
    <property type="entry name" value="Winged helix-like DNA-binding domain superfamily/Winged helix DNA-binding domain"/>
    <property type="match status" value="1"/>
</dbReference>
<dbReference type="GO" id="GO:0006352">
    <property type="term" value="P:DNA-templated transcription initiation"/>
    <property type="evidence" value="ECO:0007669"/>
    <property type="project" value="InterPro"/>
</dbReference>
<dbReference type="InterPro" id="IPR013324">
    <property type="entry name" value="RNA_pol_sigma_r3/r4-like"/>
</dbReference>
<evidence type="ECO:0000313" key="8">
    <source>
        <dbReference type="Proteomes" id="UP000188273"/>
    </source>
</evidence>
<dbReference type="RefSeq" id="WP_077538385.1">
    <property type="nucleotide sequence ID" value="NZ_CP019633.1"/>
</dbReference>
<dbReference type="OrthoDB" id="6383365at2"/>
<protein>
    <submittedName>
        <fullName evidence="7">RNA polymerase sigma factor</fullName>
    </submittedName>
</protein>
<keyword evidence="3" id="KW-0731">Sigma factor</keyword>
<dbReference type="SUPFAM" id="SSF88946">
    <property type="entry name" value="Sigma2 domain of RNA polymerase sigma factors"/>
    <property type="match status" value="1"/>
</dbReference>
<dbReference type="InterPro" id="IPR014284">
    <property type="entry name" value="RNA_pol_sigma-70_dom"/>
</dbReference>
<evidence type="ECO:0000259" key="5">
    <source>
        <dbReference type="Pfam" id="PF04542"/>
    </source>
</evidence>
<dbReference type="KEGG" id="pbu:L21SP3_00046"/>
<feature type="domain" description="RNA polymerase sigma-70 region 2" evidence="5">
    <location>
        <begin position="17"/>
        <end position="81"/>
    </location>
</feature>
<accession>A0A1Q2HLP6</accession>
<dbReference type="NCBIfam" id="TIGR02989">
    <property type="entry name" value="Sig-70_gvs1"/>
    <property type="match status" value="1"/>
</dbReference>
<dbReference type="InterPro" id="IPR013249">
    <property type="entry name" value="RNA_pol_sigma70_r4_t2"/>
</dbReference>